<dbReference type="VEuPathDB" id="FungiDB:TREMEDRAFT_66146"/>
<proteinExistence type="predicted"/>
<protein>
    <submittedName>
        <fullName evidence="1">Uncharacterized protein</fullName>
    </submittedName>
</protein>
<comment type="caution">
    <text evidence="1">The sequence shown here is derived from an EMBL/GenBank/DDBJ whole genome shotgun (WGS) entry which is preliminary data.</text>
</comment>
<keyword evidence="2" id="KW-1185">Reference proteome</keyword>
<accession>A0A4Q1BL16</accession>
<gene>
    <name evidence="1" type="ORF">M231_04228</name>
</gene>
<evidence type="ECO:0000313" key="1">
    <source>
        <dbReference type="EMBL" id="RXK38463.1"/>
    </source>
</evidence>
<reference evidence="1 2" key="1">
    <citation type="submission" date="2016-06" db="EMBL/GenBank/DDBJ databases">
        <title>Evolution of pathogenesis and genome organization in the Tremellales.</title>
        <authorList>
            <person name="Cuomo C."/>
            <person name="Litvintseva A."/>
            <person name="Heitman J."/>
            <person name="Chen Y."/>
            <person name="Sun S."/>
            <person name="Springer D."/>
            <person name="Dromer F."/>
            <person name="Young S."/>
            <person name="Zeng Q."/>
            <person name="Chapman S."/>
            <person name="Gujja S."/>
            <person name="Saif S."/>
            <person name="Birren B."/>
        </authorList>
    </citation>
    <scope>NUCLEOTIDE SEQUENCE [LARGE SCALE GENOMIC DNA]</scope>
    <source>
        <strain evidence="1 2">ATCC 28783</strain>
    </source>
</reference>
<dbReference type="Proteomes" id="UP000289152">
    <property type="component" value="Unassembled WGS sequence"/>
</dbReference>
<organism evidence="1 2">
    <name type="scientific">Tremella mesenterica</name>
    <name type="common">Jelly fungus</name>
    <dbReference type="NCBI Taxonomy" id="5217"/>
    <lineage>
        <taxon>Eukaryota</taxon>
        <taxon>Fungi</taxon>
        <taxon>Dikarya</taxon>
        <taxon>Basidiomycota</taxon>
        <taxon>Agaricomycotina</taxon>
        <taxon>Tremellomycetes</taxon>
        <taxon>Tremellales</taxon>
        <taxon>Tremellaceae</taxon>
        <taxon>Tremella</taxon>
    </lineage>
</organism>
<name>A0A4Q1BL16_TREME</name>
<dbReference type="EMBL" id="SDIL01000047">
    <property type="protein sequence ID" value="RXK38463.1"/>
    <property type="molecule type" value="Genomic_DNA"/>
</dbReference>
<sequence>MRLNQNGKIGGLNLNFILSASRTIPMILKSPQLFPRSNIIPRLMEYRVLQNLFYGDTTGEGNEIGKVISANEDNTLIIKDEGESLECEVNEDDVSRLASVMASQLRQVQETKQETGLTRVQLGEQTCWTKSTPGDGGYALVVW</sequence>
<evidence type="ECO:0000313" key="2">
    <source>
        <dbReference type="Proteomes" id="UP000289152"/>
    </source>
</evidence>
<dbReference type="InParanoid" id="A0A4Q1BL16"/>
<dbReference type="AlphaFoldDB" id="A0A4Q1BL16"/>